<reference evidence="2 3" key="1">
    <citation type="submission" date="2024-08" db="EMBL/GenBank/DDBJ databases">
        <authorList>
            <person name="Cucini C."/>
            <person name="Frati F."/>
        </authorList>
    </citation>
    <scope>NUCLEOTIDE SEQUENCE [LARGE SCALE GENOMIC DNA]</scope>
</reference>
<name>A0ABP1PUT4_9HEXA</name>
<accession>A0ABP1PUT4</accession>
<dbReference type="Proteomes" id="UP001642540">
    <property type="component" value="Unassembled WGS sequence"/>
</dbReference>
<comment type="caution">
    <text evidence="2">The sequence shown here is derived from an EMBL/GenBank/DDBJ whole genome shotgun (WGS) entry which is preliminary data.</text>
</comment>
<organism evidence="2 3">
    <name type="scientific">Orchesella dallaii</name>
    <dbReference type="NCBI Taxonomy" id="48710"/>
    <lineage>
        <taxon>Eukaryota</taxon>
        <taxon>Metazoa</taxon>
        <taxon>Ecdysozoa</taxon>
        <taxon>Arthropoda</taxon>
        <taxon>Hexapoda</taxon>
        <taxon>Collembola</taxon>
        <taxon>Entomobryomorpha</taxon>
        <taxon>Entomobryoidea</taxon>
        <taxon>Orchesellidae</taxon>
        <taxon>Orchesellinae</taxon>
        <taxon>Orchesella</taxon>
    </lineage>
</organism>
<keyword evidence="3" id="KW-1185">Reference proteome</keyword>
<evidence type="ECO:0000313" key="2">
    <source>
        <dbReference type="EMBL" id="CAL8074841.1"/>
    </source>
</evidence>
<feature type="transmembrane region" description="Helical" evidence="1">
    <location>
        <begin position="67"/>
        <end position="88"/>
    </location>
</feature>
<keyword evidence="1" id="KW-1133">Transmembrane helix</keyword>
<feature type="transmembrane region" description="Helical" evidence="1">
    <location>
        <begin position="37"/>
        <end position="55"/>
    </location>
</feature>
<evidence type="ECO:0000313" key="3">
    <source>
        <dbReference type="Proteomes" id="UP001642540"/>
    </source>
</evidence>
<keyword evidence="1" id="KW-0812">Transmembrane</keyword>
<sequence>MKNTEKTKKERENVCVYFAFPSTKLPYIFDRVKLAPMYNFPIVPFIYSLLTYHGFISNEVFSMRLEAGLFIKASNSSNGNIIFAYFIWNSRYNMHTEMKEETPCFWKKWV</sequence>
<keyword evidence="1" id="KW-0472">Membrane</keyword>
<gene>
    <name evidence="2" type="ORF">ODALV1_LOCUS3009</name>
</gene>
<dbReference type="EMBL" id="CAXLJM020000007">
    <property type="protein sequence ID" value="CAL8074841.1"/>
    <property type="molecule type" value="Genomic_DNA"/>
</dbReference>
<proteinExistence type="predicted"/>
<protein>
    <submittedName>
        <fullName evidence="2">Uncharacterized protein</fullName>
    </submittedName>
</protein>
<evidence type="ECO:0000256" key="1">
    <source>
        <dbReference type="SAM" id="Phobius"/>
    </source>
</evidence>